<organism evidence="1 2">
    <name type="scientific">Tenebrio molitor</name>
    <name type="common">Yellow mealworm beetle</name>
    <dbReference type="NCBI Taxonomy" id="7067"/>
    <lineage>
        <taxon>Eukaryota</taxon>
        <taxon>Metazoa</taxon>
        <taxon>Ecdysozoa</taxon>
        <taxon>Arthropoda</taxon>
        <taxon>Hexapoda</taxon>
        <taxon>Insecta</taxon>
        <taxon>Pterygota</taxon>
        <taxon>Neoptera</taxon>
        <taxon>Endopterygota</taxon>
        <taxon>Coleoptera</taxon>
        <taxon>Polyphaga</taxon>
        <taxon>Cucujiformia</taxon>
        <taxon>Tenebrionidae</taxon>
        <taxon>Tenebrio</taxon>
    </lineage>
</organism>
<evidence type="ECO:0000313" key="1">
    <source>
        <dbReference type="EMBL" id="KAH0816101.1"/>
    </source>
</evidence>
<dbReference type="GO" id="GO:0003676">
    <property type="term" value="F:nucleic acid binding"/>
    <property type="evidence" value="ECO:0007669"/>
    <property type="project" value="InterPro"/>
</dbReference>
<comment type="caution">
    <text evidence="1">The sequence shown here is derived from an EMBL/GenBank/DDBJ whole genome shotgun (WGS) entry which is preliminary data.</text>
</comment>
<reference evidence="1" key="2">
    <citation type="submission" date="2021-08" db="EMBL/GenBank/DDBJ databases">
        <authorList>
            <person name="Eriksson T."/>
        </authorList>
    </citation>
    <scope>NUCLEOTIDE SEQUENCE</scope>
    <source>
        <strain evidence="1">Stoneville</strain>
        <tissue evidence="1">Whole head</tissue>
    </source>
</reference>
<dbReference type="Gene3D" id="3.30.420.10">
    <property type="entry name" value="Ribonuclease H-like superfamily/Ribonuclease H"/>
    <property type="match status" value="1"/>
</dbReference>
<accession>A0A8J6HLB9</accession>
<protein>
    <recommendedName>
        <fullName evidence="3">Tc1-like transposase DDE domain-containing protein</fullName>
    </recommendedName>
</protein>
<proteinExistence type="predicted"/>
<dbReference type="EMBL" id="JABDTM020022073">
    <property type="protein sequence ID" value="KAH0816101.1"/>
    <property type="molecule type" value="Genomic_DNA"/>
</dbReference>
<keyword evidence="2" id="KW-1185">Reference proteome</keyword>
<reference evidence="1" key="1">
    <citation type="journal article" date="2020" name="J Insects Food Feed">
        <title>The yellow mealworm (Tenebrio molitor) genome: a resource for the emerging insects as food and feed industry.</title>
        <authorList>
            <person name="Eriksson T."/>
            <person name="Andere A."/>
            <person name="Kelstrup H."/>
            <person name="Emery V."/>
            <person name="Picard C."/>
        </authorList>
    </citation>
    <scope>NUCLEOTIDE SEQUENCE</scope>
    <source>
        <strain evidence="1">Stoneville</strain>
        <tissue evidence="1">Whole head</tissue>
    </source>
</reference>
<dbReference type="Proteomes" id="UP000719412">
    <property type="component" value="Unassembled WGS sequence"/>
</dbReference>
<evidence type="ECO:0008006" key="3">
    <source>
        <dbReference type="Google" id="ProtNLM"/>
    </source>
</evidence>
<gene>
    <name evidence="1" type="ORF">GEV33_006690</name>
</gene>
<name>A0A8J6HLB9_TENMO</name>
<evidence type="ECO:0000313" key="2">
    <source>
        <dbReference type="Proteomes" id="UP000719412"/>
    </source>
</evidence>
<sequence>MTVLANSVAQKEYMLKTLWRMADLNVMSHNLLELRSRVSPEHGVVFWKLDLTVDGQEQVAKDKCFAEVRDVHVSDRTIRRRLSEVDLMAKRPAHGPELTRQHRVNTLAFRREHISPAFTYELQMVDKEFGEELGERYSLCNIVPRLSFNGDSIMVWGGISANARTDLVLIDRGAINAHTYIEDVLLNHVVTFAPLIGNNFILMGDNARPHMARVVNEFLDEVGHDRKKLKLESPAPATLDEVFPVLQEEWDLLDDQAIMNVVESMPRRMEAVTQAR</sequence>
<dbReference type="InterPro" id="IPR036397">
    <property type="entry name" value="RNaseH_sf"/>
</dbReference>
<dbReference type="AlphaFoldDB" id="A0A8J6HLB9"/>